<sequence length="193" mass="20856">MKHRGIPGFEGALRAACIVATGSVMLVLAMHLAARYPPHARLIRALVLSVGVLDLPFLPACSGSPLYAGLSSKYGQLRLMMALYVGAPVLSSILDITPASTVVLFSIQILSIVYCHVCLCRQTKHVDPGDEPIASVDGTCQLNNRTSGLSITWVDFCLAWAQYTIVQTSDAVSTAFNLPPDRLSYCLELLYRT</sequence>
<dbReference type="AlphaFoldDB" id="A0AAD9A0Y8"/>
<evidence type="ECO:0000256" key="1">
    <source>
        <dbReference type="SAM" id="Phobius"/>
    </source>
</evidence>
<dbReference type="EMBL" id="JAQOWY010000710">
    <property type="protein sequence ID" value="KAK1839165.1"/>
    <property type="molecule type" value="Genomic_DNA"/>
</dbReference>
<feature type="transmembrane region" description="Helical" evidence="1">
    <location>
        <begin position="12"/>
        <end position="34"/>
    </location>
</feature>
<gene>
    <name evidence="2" type="ORF">CCHR01_18205</name>
</gene>
<protein>
    <submittedName>
        <fullName evidence="2">Uncharacterized protein</fullName>
    </submittedName>
</protein>
<feature type="transmembrane region" description="Helical" evidence="1">
    <location>
        <begin position="82"/>
        <end position="114"/>
    </location>
</feature>
<evidence type="ECO:0000313" key="3">
    <source>
        <dbReference type="Proteomes" id="UP001243330"/>
    </source>
</evidence>
<name>A0AAD9A0Y8_9PEZI</name>
<accession>A0AAD9A0Y8</accession>
<reference evidence="2" key="1">
    <citation type="submission" date="2023-01" db="EMBL/GenBank/DDBJ databases">
        <title>Colletotrichum chrysophilum M932 genome sequence.</title>
        <authorList>
            <person name="Baroncelli R."/>
        </authorList>
    </citation>
    <scope>NUCLEOTIDE SEQUENCE</scope>
    <source>
        <strain evidence="2">M932</strain>
    </source>
</reference>
<dbReference type="Proteomes" id="UP001243330">
    <property type="component" value="Unassembled WGS sequence"/>
</dbReference>
<keyword evidence="1" id="KW-1133">Transmembrane helix</keyword>
<proteinExistence type="predicted"/>
<feature type="transmembrane region" description="Helical" evidence="1">
    <location>
        <begin position="46"/>
        <end position="70"/>
    </location>
</feature>
<evidence type="ECO:0000313" key="2">
    <source>
        <dbReference type="EMBL" id="KAK1839165.1"/>
    </source>
</evidence>
<keyword evidence="1" id="KW-0472">Membrane</keyword>
<comment type="caution">
    <text evidence="2">The sequence shown here is derived from an EMBL/GenBank/DDBJ whole genome shotgun (WGS) entry which is preliminary data.</text>
</comment>
<keyword evidence="1" id="KW-0812">Transmembrane</keyword>
<keyword evidence="3" id="KW-1185">Reference proteome</keyword>
<organism evidence="2 3">
    <name type="scientific">Colletotrichum chrysophilum</name>
    <dbReference type="NCBI Taxonomy" id="1836956"/>
    <lineage>
        <taxon>Eukaryota</taxon>
        <taxon>Fungi</taxon>
        <taxon>Dikarya</taxon>
        <taxon>Ascomycota</taxon>
        <taxon>Pezizomycotina</taxon>
        <taxon>Sordariomycetes</taxon>
        <taxon>Hypocreomycetidae</taxon>
        <taxon>Glomerellales</taxon>
        <taxon>Glomerellaceae</taxon>
        <taxon>Colletotrichum</taxon>
        <taxon>Colletotrichum gloeosporioides species complex</taxon>
    </lineage>
</organism>